<dbReference type="Proteomes" id="UP000610760">
    <property type="component" value="Unassembled WGS sequence"/>
</dbReference>
<dbReference type="SUPFAM" id="SSF52540">
    <property type="entry name" value="P-loop containing nucleoside triphosphate hydrolases"/>
    <property type="match status" value="1"/>
</dbReference>
<organism evidence="1 2">
    <name type="scientific">Fumia xinanensis</name>
    <dbReference type="NCBI Taxonomy" id="2763659"/>
    <lineage>
        <taxon>Bacteria</taxon>
        <taxon>Bacillati</taxon>
        <taxon>Bacillota</taxon>
        <taxon>Clostridia</taxon>
        <taxon>Eubacteriales</taxon>
        <taxon>Oscillospiraceae</taxon>
        <taxon>Fumia</taxon>
    </lineage>
</organism>
<evidence type="ECO:0000313" key="2">
    <source>
        <dbReference type="Proteomes" id="UP000610760"/>
    </source>
</evidence>
<dbReference type="InterPro" id="IPR027417">
    <property type="entry name" value="P-loop_NTPase"/>
</dbReference>
<evidence type="ECO:0000313" key="1">
    <source>
        <dbReference type="EMBL" id="MBC8560751.1"/>
    </source>
</evidence>
<name>A0A926E3T7_9FIRM</name>
<dbReference type="EMBL" id="JACRSV010000004">
    <property type="protein sequence ID" value="MBC8560751.1"/>
    <property type="molecule type" value="Genomic_DNA"/>
</dbReference>
<dbReference type="AlphaFoldDB" id="A0A926E3T7"/>
<gene>
    <name evidence="1" type="ORF">H8710_11820</name>
</gene>
<dbReference type="Gene3D" id="3.40.50.300">
    <property type="entry name" value="P-loop containing nucleotide triphosphate hydrolases"/>
    <property type="match status" value="1"/>
</dbReference>
<dbReference type="RefSeq" id="WP_249296011.1">
    <property type="nucleotide sequence ID" value="NZ_JACRSV010000004.1"/>
</dbReference>
<reference evidence="1" key="1">
    <citation type="submission" date="2020-08" db="EMBL/GenBank/DDBJ databases">
        <title>Genome public.</title>
        <authorList>
            <person name="Liu C."/>
            <person name="Sun Q."/>
        </authorList>
    </citation>
    <scope>NUCLEOTIDE SEQUENCE</scope>
    <source>
        <strain evidence="1">NSJ-33</strain>
    </source>
</reference>
<sequence length="251" mass="27241">MQSKQKQMLAVWGSPGSGKTVTALKIAAELAKGKKNVAVVFCDAVAPPLPTVIRTKKSADGSLGAALSFPVISQEIAMKNLIASEQNPYVSFIGYAAGENAYTYAGYIKERAVDMLVLLRHIADHVIVDCSSVLNDNVLSTAALEVADNVLRLCPCDLKGLSYYMSYLPLIGDRKFKTDKHIRVLTNPHPYQGGREYENAYGGVSFCLPYLPSIEEQAVTQNLLAPLSGKEGKAYESMISAITREVFDSDQ</sequence>
<proteinExistence type="predicted"/>
<keyword evidence="2" id="KW-1185">Reference proteome</keyword>
<comment type="caution">
    <text evidence="1">The sequence shown here is derived from an EMBL/GenBank/DDBJ whole genome shotgun (WGS) entry which is preliminary data.</text>
</comment>
<accession>A0A926E3T7</accession>
<protein>
    <submittedName>
        <fullName evidence="1">ParA family protein</fullName>
    </submittedName>
</protein>